<evidence type="ECO:0000256" key="8">
    <source>
        <dbReference type="SAM" id="Phobius"/>
    </source>
</evidence>
<reference evidence="9 10" key="1">
    <citation type="journal article" date="2015" name="Appl. Environ. Microbiol.">
        <title>Nanoarchaeota, Their Sulfolobales Host, and Nanoarchaeota Virus Distribution across Yellowstone National Park Hot Springs.</title>
        <authorList>
            <person name="Munson-McGee J.H."/>
            <person name="Field E.K."/>
            <person name="Bateson M."/>
            <person name="Rooney C."/>
            <person name="Stepanauskas R."/>
            <person name="Young M.J."/>
        </authorList>
    </citation>
    <scope>NUCLEOTIDE SEQUENCE [LARGE SCALE GENOMIC DNA]</scope>
    <source>
        <strain evidence="9">SCGC AC-742_N10</strain>
    </source>
</reference>
<dbReference type="CDD" id="cd06550">
    <property type="entry name" value="TM_ABC_iron-siderophores_like"/>
    <property type="match status" value="1"/>
</dbReference>
<gene>
    <name evidence="9" type="ORF">DDW13_07490</name>
</gene>
<evidence type="ECO:0000256" key="4">
    <source>
        <dbReference type="ARBA" id="ARBA00022475"/>
    </source>
</evidence>
<evidence type="ECO:0000313" key="9">
    <source>
        <dbReference type="EMBL" id="PVU74421.1"/>
    </source>
</evidence>
<keyword evidence="4" id="KW-1003">Cell membrane</keyword>
<dbReference type="AlphaFoldDB" id="A0A2T9X2Z9"/>
<comment type="subcellular location">
    <subcellularLocation>
        <location evidence="1">Cell membrane</location>
        <topology evidence="1">Multi-pass membrane protein</topology>
    </subcellularLocation>
</comment>
<organism evidence="9 10">
    <name type="scientific">Acidianus hospitalis</name>
    <dbReference type="NCBI Taxonomy" id="563177"/>
    <lineage>
        <taxon>Archaea</taxon>
        <taxon>Thermoproteota</taxon>
        <taxon>Thermoprotei</taxon>
        <taxon>Sulfolobales</taxon>
        <taxon>Sulfolobaceae</taxon>
        <taxon>Acidianus</taxon>
    </lineage>
</organism>
<dbReference type="GO" id="GO:0022857">
    <property type="term" value="F:transmembrane transporter activity"/>
    <property type="evidence" value="ECO:0007669"/>
    <property type="project" value="InterPro"/>
</dbReference>
<protein>
    <submittedName>
        <fullName evidence="9">Iron ABC transporter</fullName>
    </submittedName>
</protein>
<accession>A0A2T9X2Z9</accession>
<dbReference type="SUPFAM" id="SSF81345">
    <property type="entry name" value="ABC transporter involved in vitamin B12 uptake, BtuC"/>
    <property type="match status" value="1"/>
</dbReference>
<proteinExistence type="inferred from homology"/>
<feature type="transmembrane region" description="Helical" evidence="8">
    <location>
        <begin position="113"/>
        <end position="136"/>
    </location>
</feature>
<dbReference type="Pfam" id="PF01032">
    <property type="entry name" value="FecCD"/>
    <property type="match status" value="1"/>
</dbReference>
<dbReference type="EMBL" id="QEFD01000215">
    <property type="protein sequence ID" value="PVU74421.1"/>
    <property type="molecule type" value="Genomic_DNA"/>
</dbReference>
<evidence type="ECO:0000256" key="2">
    <source>
        <dbReference type="ARBA" id="ARBA00007935"/>
    </source>
</evidence>
<dbReference type="Gene3D" id="1.10.3470.10">
    <property type="entry name" value="ABC transporter involved in vitamin B12 uptake, BtuC"/>
    <property type="match status" value="1"/>
</dbReference>
<comment type="caution">
    <text evidence="9">The sequence shown here is derived from an EMBL/GenBank/DDBJ whole genome shotgun (WGS) entry which is preliminary data.</text>
</comment>
<evidence type="ECO:0000256" key="5">
    <source>
        <dbReference type="ARBA" id="ARBA00022692"/>
    </source>
</evidence>
<dbReference type="PANTHER" id="PTHR30472:SF25">
    <property type="entry name" value="ABC TRANSPORTER PERMEASE PROTEIN MJ0876-RELATED"/>
    <property type="match status" value="1"/>
</dbReference>
<dbReference type="InterPro" id="IPR037294">
    <property type="entry name" value="ABC_BtuC-like"/>
</dbReference>
<feature type="transmembrane region" description="Helical" evidence="8">
    <location>
        <begin position="237"/>
        <end position="266"/>
    </location>
</feature>
<dbReference type="InterPro" id="IPR000522">
    <property type="entry name" value="ABC_transptr_permease_BtuC"/>
</dbReference>
<keyword evidence="6 8" id="KW-1133">Transmembrane helix</keyword>
<comment type="similarity">
    <text evidence="2">Belongs to the binding-protein-dependent transport system permease family. FecCD subfamily.</text>
</comment>
<feature type="transmembrane region" description="Helical" evidence="8">
    <location>
        <begin position="143"/>
        <end position="167"/>
    </location>
</feature>
<dbReference type="PANTHER" id="PTHR30472">
    <property type="entry name" value="FERRIC ENTEROBACTIN TRANSPORT SYSTEM PERMEASE PROTEIN"/>
    <property type="match status" value="1"/>
</dbReference>
<feature type="transmembrane region" description="Helical" evidence="8">
    <location>
        <begin position="7"/>
        <end position="31"/>
    </location>
</feature>
<feature type="transmembrane region" description="Helical" evidence="8">
    <location>
        <begin position="187"/>
        <end position="209"/>
    </location>
</feature>
<keyword evidence="3" id="KW-0813">Transport</keyword>
<dbReference type="GO" id="GO:0005886">
    <property type="term" value="C:plasma membrane"/>
    <property type="evidence" value="ECO:0007669"/>
    <property type="project" value="UniProtKB-SubCell"/>
</dbReference>
<evidence type="ECO:0000256" key="1">
    <source>
        <dbReference type="ARBA" id="ARBA00004651"/>
    </source>
</evidence>
<keyword evidence="7 8" id="KW-0472">Membrane</keyword>
<keyword evidence="5 8" id="KW-0812">Transmembrane</keyword>
<evidence type="ECO:0000256" key="6">
    <source>
        <dbReference type="ARBA" id="ARBA00022989"/>
    </source>
</evidence>
<feature type="transmembrane region" description="Helical" evidence="8">
    <location>
        <begin position="278"/>
        <end position="296"/>
    </location>
</feature>
<evidence type="ECO:0000313" key="10">
    <source>
        <dbReference type="Proteomes" id="UP000245638"/>
    </source>
</evidence>
<dbReference type="Proteomes" id="UP000245638">
    <property type="component" value="Unassembled WGS sequence"/>
</dbReference>
<feature type="transmembrane region" description="Helical" evidence="8">
    <location>
        <begin position="303"/>
        <end position="324"/>
    </location>
</feature>
<evidence type="ECO:0000256" key="7">
    <source>
        <dbReference type="ARBA" id="ARBA00023136"/>
    </source>
</evidence>
<sequence>MRKSFFTLFFIVLTIFSFPISFILSLIYGQIYIPFSEIISPHGFYYIILFRIRLPTVIASALIGASLSIAGAIMQLLLRNPLMDPYVSGTASGGAFGAVLAYFLLAFNLPFGWLIYISPLIAFFFSLLATVITLAIGKKTGVYGIIIGGVVVSYLFSSMLTMLLEAIEYKYPQVHPPLFWLLGEIQSVGYEFDETLGILVFLLIIFSIIESRKLDLVRISDELSFAKKVNPNRYRMLWIIFLSIIVGLIVSQVGIIGFIGIIVPHIVRRTIGGNSSTLIPFSAILGSSIMMLSNIIASGALGFVIPVTAITSVLASPIIIYVLVKGRVSEGY</sequence>
<evidence type="ECO:0000256" key="3">
    <source>
        <dbReference type="ARBA" id="ARBA00022448"/>
    </source>
</evidence>
<feature type="transmembrane region" description="Helical" evidence="8">
    <location>
        <begin position="86"/>
        <end position="107"/>
    </location>
</feature>
<feature type="transmembrane region" description="Helical" evidence="8">
    <location>
        <begin position="43"/>
        <end position="74"/>
    </location>
</feature>
<name>A0A2T9X2Z9_9CREN</name>